<organism evidence="1 2">
    <name type="scientific">Pluteus cervinus</name>
    <dbReference type="NCBI Taxonomy" id="181527"/>
    <lineage>
        <taxon>Eukaryota</taxon>
        <taxon>Fungi</taxon>
        <taxon>Dikarya</taxon>
        <taxon>Basidiomycota</taxon>
        <taxon>Agaricomycotina</taxon>
        <taxon>Agaricomycetes</taxon>
        <taxon>Agaricomycetidae</taxon>
        <taxon>Agaricales</taxon>
        <taxon>Pluteineae</taxon>
        <taxon>Pluteaceae</taxon>
        <taxon>Pluteus</taxon>
    </lineage>
</organism>
<protein>
    <submittedName>
        <fullName evidence="1">Uncharacterized protein</fullName>
    </submittedName>
</protein>
<evidence type="ECO:0000313" key="1">
    <source>
        <dbReference type="EMBL" id="TFK76831.1"/>
    </source>
</evidence>
<keyword evidence="2" id="KW-1185">Reference proteome</keyword>
<accession>A0ACD3BGQ0</accession>
<proteinExistence type="predicted"/>
<dbReference type="EMBL" id="ML208259">
    <property type="protein sequence ID" value="TFK76831.1"/>
    <property type="molecule type" value="Genomic_DNA"/>
</dbReference>
<sequence length="194" mass="22013">MLNSRRYISASVTTVLTTVQQGRSAVAIPMIARVSLADYRGNAILDTYVRPSHLVSDYRTAETGIQYVHLANAPPFEEVQRAILKVTEDKILVGHSLWIFLSVLGLSHSALETRDLALYRPLRKKLKSKRMISLSLLVRLFMGRSVGLYYENSLENARAAMDLFRTVEESFEGVIREGAWPCDLPPRSYLDYYL</sequence>
<gene>
    <name evidence="1" type="ORF">BDN72DRAFT_754921</name>
</gene>
<dbReference type="Proteomes" id="UP000308600">
    <property type="component" value="Unassembled WGS sequence"/>
</dbReference>
<reference evidence="1 2" key="1">
    <citation type="journal article" date="2019" name="Nat. Ecol. Evol.">
        <title>Megaphylogeny resolves global patterns of mushroom evolution.</title>
        <authorList>
            <person name="Varga T."/>
            <person name="Krizsan K."/>
            <person name="Foldi C."/>
            <person name="Dima B."/>
            <person name="Sanchez-Garcia M."/>
            <person name="Sanchez-Ramirez S."/>
            <person name="Szollosi G.J."/>
            <person name="Szarkandi J.G."/>
            <person name="Papp V."/>
            <person name="Albert L."/>
            <person name="Andreopoulos W."/>
            <person name="Angelini C."/>
            <person name="Antonin V."/>
            <person name="Barry K.W."/>
            <person name="Bougher N.L."/>
            <person name="Buchanan P."/>
            <person name="Buyck B."/>
            <person name="Bense V."/>
            <person name="Catcheside P."/>
            <person name="Chovatia M."/>
            <person name="Cooper J."/>
            <person name="Damon W."/>
            <person name="Desjardin D."/>
            <person name="Finy P."/>
            <person name="Geml J."/>
            <person name="Haridas S."/>
            <person name="Hughes K."/>
            <person name="Justo A."/>
            <person name="Karasinski D."/>
            <person name="Kautmanova I."/>
            <person name="Kiss B."/>
            <person name="Kocsube S."/>
            <person name="Kotiranta H."/>
            <person name="LaButti K.M."/>
            <person name="Lechner B.E."/>
            <person name="Liimatainen K."/>
            <person name="Lipzen A."/>
            <person name="Lukacs Z."/>
            <person name="Mihaltcheva S."/>
            <person name="Morgado L.N."/>
            <person name="Niskanen T."/>
            <person name="Noordeloos M.E."/>
            <person name="Ohm R.A."/>
            <person name="Ortiz-Santana B."/>
            <person name="Ovrebo C."/>
            <person name="Racz N."/>
            <person name="Riley R."/>
            <person name="Savchenko A."/>
            <person name="Shiryaev A."/>
            <person name="Soop K."/>
            <person name="Spirin V."/>
            <person name="Szebenyi C."/>
            <person name="Tomsovsky M."/>
            <person name="Tulloss R.E."/>
            <person name="Uehling J."/>
            <person name="Grigoriev I.V."/>
            <person name="Vagvolgyi C."/>
            <person name="Papp T."/>
            <person name="Martin F.M."/>
            <person name="Miettinen O."/>
            <person name="Hibbett D.S."/>
            <person name="Nagy L.G."/>
        </authorList>
    </citation>
    <scope>NUCLEOTIDE SEQUENCE [LARGE SCALE GENOMIC DNA]</scope>
    <source>
        <strain evidence="1 2">NL-1719</strain>
    </source>
</reference>
<name>A0ACD3BGQ0_9AGAR</name>
<evidence type="ECO:0000313" key="2">
    <source>
        <dbReference type="Proteomes" id="UP000308600"/>
    </source>
</evidence>